<name>A0AAV9DWB4_ACOCL</name>
<reference evidence="2" key="2">
    <citation type="submission" date="2023-06" db="EMBL/GenBank/DDBJ databases">
        <authorList>
            <person name="Ma L."/>
            <person name="Liu K.-W."/>
            <person name="Li Z."/>
            <person name="Hsiao Y.-Y."/>
            <person name="Qi Y."/>
            <person name="Fu T."/>
            <person name="Tang G."/>
            <person name="Zhang D."/>
            <person name="Sun W.-H."/>
            <person name="Liu D.-K."/>
            <person name="Li Y."/>
            <person name="Chen G.-Z."/>
            <person name="Liu X.-D."/>
            <person name="Liao X.-Y."/>
            <person name="Jiang Y.-T."/>
            <person name="Yu X."/>
            <person name="Hao Y."/>
            <person name="Huang J."/>
            <person name="Zhao X.-W."/>
            <person name="Ke S."/>
            <person name="Chen Y.-Y."/>
            <person name="Wu W.-L."/>
            <person name="Hsu J.-L."/>
            <person name="Lin Y.-F."/>
            <person name="Huang M.-D."/>
            <person name="Li C.-Y."/>
            <person name="Huang L."/>
            <person name="Wang Z.-W."/>
            <person name="Zhao X."/>
            <person name="Zhong W.-Y."/>
            <person name="Peng D.-H."/>
            <person name="Ahmad S."/>
            <person name="Lan S."/>
            <person name="Zhang J.-S."/>
            <person name="Tsai W.-C."/>
            <person name="Van De Peer Y."/>
            <person name="Liu Z.-J."/>
        </authorList>
    </citation>
    <scope>NUCLEOTIDE SEQUENCE</scope>
    <source>
        <strain evidence="2">CP</strain>
        <tissue evidence="2">Leaves</tissue>
    </source>
</reference>
<evidence type="ECO:0000313" key="2">
    <source>
        <dbReference type="EMBL" id="KAK1305465.1"/>
    </source>
</evidence>
<evidence type="ECO:0000313" key="3">
    <source>
        <dbReference type="Proteomes" id="UP001180020"/>
    </source>
</evidence>
<dbReference type="AlphaFoldDB" id="A0AAV9DWB4"/>
<protein>
    <submittedName>
        <fullName evidence="2">Uncharacterized protein</fullName>
    </submittedName>
</protein>
<dbReference type="Proteomes" id="UP001180020">
    <property type="component" value="Unassembled WGS sequence"/>
</dbReference>
<reference evidence="2" key="1">
    <citation type="journal article" date="2023" name="Nat. Commun.">
        <title>Diploid and tetraploid genomes of Acorus and the evolution of monocots.</title>
        <authorList>
            <person name="Ma L."/>
            <person name="Liu K.W."/>
            <person name="Li Z."/>
            <person name="Hsiao Y.Y."/>
            <person name="Qi Y."/>
            <person name="Fu T."/>
            <person name="Tang G.D."/>
            <person name="Zhang D."/>
            <person name="Sun W.H."/>
            <person name="Liu D.K."/>
            <person name="Li Y."/>
            <person name="Chen G.Z."/>
            <person name="Liu X.D."/>
            <person name="Liao X.Y."/>
            <person name="Jiang Y.T."/>
            <person name="Yu X."/>
            <person name="Hao Y."/>
            <person name="Huang J."/>
            <person name="Zhao X.W."/>
            <person name="Ke S."/>
            <person name="Chen Y.Y."/>
            <person name="Wu W.L."/>
            <person name="Hsu J.L."/>
            <person name="Lin Y.F."/>
            <person name="Huang M.D."/>
            <person name="Li C.Y."/>
            <person name="Huang L."/>
            <person name="Wang Z.W."/>
            <person name="Zhao X."/>
            <person name="Zhong W.Y."/>
            <person name="Peng D.H."/>
            <person name="Ahmad S."/>
            <person name="Lan S."/>
            <person name="Zhang J.S."/>
            <person name="Tsai W.C."/>
            <person name="Van de Peer Y."/>
            <person name="Liu Z.J."/>
        </authorList>
    </citation>
    <scope>NUCLEOTIDE SEQUENCE</scope>
    <source>
        <strain evidence="2">CP</strain>
    </source>
</reference>
<feature type="compositionally biased region" description="Basic and acidic residues" evidence="1">
    <location>
        <begin position="21"/>
        <end position="34"/>
    </location>
</feature>
<organism evidence="2 3">
    <name type="scientific">Acorus calamus</name>
    <name type="common">Sweet flag</name>
    <dbReference type="NCBI Taxonomy" id="4465"/>
    <lineage>
        <taxon>Eukaryota</taxon>
        <taxon>Viridiplantae</taxon>
        <taxon>Streptophyta</taxon>
        <taxon>Embryophyta</taxon>
        <taxon>Tracheophyta</taxon>
        <taxon>Spermatophyta</taxon>
        <taxon>Magnoliopsida</taxon>
        <taxon>Liliopsida</taxon>
        <taxon>Acoraceae</taxon>
        <taxon>Acorus</taxon>
    </lineage>
</organism>
<sequence length="66" mass="7297">MRRAGDRYVKVKRSFETENKLEREEDAVGKETRAATKTGGGVVSKPKSPVEDKAAKLPPQFHSLSP</sequence>
<gene>
    <name evidence="2" type="ORF">QJS10_CPB11g01612</name>
</gene>
<dbReference type="EMBL" id="JAUJYO010000011">
    <property type="protein sequence ID" value="KAK1305465.1"/>
    <property type="molecule type" value="Genomic_DNA"/>
</dbReference>
<evidence type="ECO:0000256" key="1">
    <source>
        <dbReference type="SAM" id="MobiDB-lite"/>
    </source>
</evidence>
<feature type="region of interest" description="Disordered" evidence="1">
    <location>
        <begin position="21"/>
        <end position="66"/>
    </location>
</feature>
<accession>A0AAV9DWB4</accession>
<keyword evidence="3" id="KW-1185">Reference proteome</keyword>
<proteinExistence type="predicted"/>
<comment type="caution">
    <text evidence="2">The sequence shown here is derived from an EMBL/GenBank/DDBJ whole genome shotgun (WGS) entry which is preliminary data.</text>
</comment>